<protein>
    <recommendedName>
        <fullName evidence="4">Transposase IS4-like domain-containing protein</fullName>
    </recommendedName>
</protein>
<sequence length="120" mass="14198">MAIGKWDRADLEDEVTDRVVFATNHQGDNPADLRRFINSYRDRWIIENGFKEAKKFLAETRSSNHRPRLFYFLFAILLFNTWMLVDRLAKKRLGMEFTGEPHIQFEMFVAAVANFVRPVD</sequence>
<evidence type="ECO:0000313" key="3">
    <source>
        <dbReference type="Proteomes" id="UP001595821"/>
    </source>
</evidence>
<dbReference type="RefSeq" id="WP_246975201.1">
    <property type="nucleotide sequence ID" value="NZ_CP095398.1"/>
</dbReference>
<evidence type="ECO:0000256" key="1">
    <source>
        <dbReference type="SAM" id="Phobius"/>
    </source>
</evidence>
<dbReference type="InterPro" id="IPR012337">
    <property type="entry name" value="RNaseH-like_sf"/>
</dbReference>
<evidence type="ECO:0000313" key="2">
    <source>
        <dbReference type="EMBL" id="MFC4245411.1"/>
    </source>
</evidence>
<dbReference type="Proteomes" id="UP001595821">
    <property type="component" value="Unassembled WGS sequence"/>
</dbReference>
<dbReference type="GeneID" id="71856203"/>
<feature type="transmembrane region" description="Helical" evidence="1">
    <location>
        <begin position="69"/>
        <end position="85"/>
    </location>
</feature>
<keyword evidence="1" id="KW-0812">Transmembrane</keyword>
<reference evidence="2 3" key="1">
    <citation type="journal article" date="2014" name="Int. J. Syst. Evol. Microbiol.">
        <title>Complete genome sequence of Corynebacterium casei LMG S-19264T (=DSM 44701T), isolated from a smear-ripened cheese.</title>
        <authorList>
            <consortium name="US DOE Joint Genome Institute (JGI-PGF)"/>
            <person name="Walter F."/>
            <person name="Albersmeier A."/>
            <person name="Kalinowski J."/>
            <person name="Ruckert C."/>
        </authorList>
    </citation>
    <scope>NUCLEOTIDE SEQUENCE [LARGE SCALE GENOMIC DNA]</scope>
    <source>
        <strain evidence="2 3">IBRC-M 10912</strain>
    </source>
</reference>
<keyword evidence="1" id="KW-1133">Transmembrane helix</keyword>
<comment type="caution">
    <text evidence="2">The sequence shown here is derived from an EMBL/GenBank/DDBJ whole genome shotgun (WGS) entry which is preliminary data.</text>
</comment>
<gene>
    <name evidence="2" type="ORF">ACFOZ7_00075</name>
</gene>
<proteinExistence type="predicted"/>
<name>A0ABD5NTH1_9EURY</name>
<keyword evidence="1" id="KW-0472">Membrane</keyword>
<evidence type="ECO:0008006" key="4">
    <source>
        <dbReference type="Google" id="ProtNLM"/>
    </source>
</evidence>
<dbReference type="SUPFAM" id="SSF53098">
    <property type="entry name" value="Ribonuclease H-like"/>
    <property type="match status" value="1"/>
</dbReference>
<organism evidence="2 3">
    <name type="scientific">Natribaculum luteum</name>
    <dbReference type="NCBI Taxonomy" id="1586232"/>
    <lineage>
        <taxon>Archaea</taxon>
        <taxon>Methanobacteriati</taxon>
        <taxon>Methanobacteriota</taxon>
        <taxon>Stenosarchaea group</taxon>
        <taxon>Halobacteria</taxon>
        <taxon>Halobacteriales</taxon>
        <taxon>Natrialbaceae</taxon>
        <taxon>Natribaculum</taxon>
    </lineage>
</organism>
<accession>A0ABD5NTH1</accession>
<dbReference type="AlphaFoldDB" id="A0ABD5NTH1"/>
<dbReference type="EMBL" id="JBHSDJ010000002">
    <property type="protein sequence ID" value="MFC4245411.1"/>
    <property type="molecule type" value="Genomic_DNA"/>
</dbReference>